<organism evidence="1 2">
    <name type="scientific">Deinococcus antarcticus</name>
    <dbReference type="NCBI Taxonomy" id="1298767"/>
    <lineage>
        <taxon>Bacteria</taxon>
        <taxon>Thermotogati</taxon>
        <taxon>Deinococcota</taxon>
        <taxon>Deinococci</taxon>
        <taxon>Deinococcales</taxon>
        <taxon>Deinococcaceae</taxon>
        <taxon>Deinococcus</taxon>
    </lineage>
</organism>
<gene>
    <name evidence="1" type="ORF">ACFOPQ_11995</name>
</gene>
<evidence type="ECO:0000313" key="2">
    <source>
        <dbReference type="Proteomes" id="UP001595748"/>
    </source>
</evidence>
<proteinExistence type="predicted"/>
<reference evidence="2" key="1">
    <citation type="journal article" date="2019" name="Int. J. Syst. Evol. Microbiol.">
        <title>The Global Catalogue of Microorganisms (GCM) 10K type strain sequencing project: providing services to taxonomists for standard genome sequencing and annotation.</title>
        <authorList>
            <consortium name="The Broad Institute Genomics Platform"/>
            <consortium name="The Broad Institute Genome Sequencing Center for Infectious Disease"/>
            <person name="Wu L."/>
            <person name="Ma J."/>
        </authorList>
    </citation>
    <scope>NUCLEOTIDE SEQUENCE [LARGE SCALE GENOMIC DNA]</scope>
    <source>
        <strain evidence="2">CCTCC AB 2013263</strain>
    </source>
</reference>
<accession>A0ABV8ABE5</accession>
<keyword evidence="2" id="KW-1185">Reference proteome</keyword>
<dbReference type="EMBL" id="JBHRZF010000143">
    <property type="protein sequence ID" value="MFC3861482.1"/>
    <property type="molecule type" value="Genomic_DNA"/>
</dbReference>
<evidence type="ECO:0000313" key="1">
    <source>
        <dbReference type="EMBL" id="MFC3861482.1"/>
    </source>
</evidence>
<dbReference type="Proteomes" id="UP001595748">
    <property type="component" value="Unassembled WGS sequence"/>
</dbReference>
<name>A0ABV8ABE5_9DEIO</name>
<comment type="caution">
    <text evidence="1">The sequence shown here is derived from an EMBL/GenBank/DDBJ whole genome shotgun (WGS) entry which is preliminary data.</text>
</comment>
<sequence>MPDWMLEAPMVNLPTSAAQAFEIALHERDASFLPDSVPRWLFLDWVARQGLLLHGSKRADITLFQPRTPHDLSADEFSKRTGVFAASDGLWAMMYALRGPQVKRMVNTALQYCTGFGFGEMKYYLSLAPRSGEVSDGRTLMTPGFVYVLPPDGFEQMPAYDWPGLGTVLEPQWVNPNPVRPLLCVAVTPDDFPFPVRVHDAERVDARCRLDPWGFPWL</sequence>
<dbReference type="RefSeq" id="WP_380078422.1">
    <property type="nucleotide sequence ID" value="NZ_JBHRZF010000143.1"/>
</dbReference>
<protein>
    <submittedName>
        <fullName evidence="1">Uncharacterized protein</fullName>
    </submittedName>
</protein>